<dbReference type="InterPro" id="IPR023058">
    <property type="entry name" value="PPIase_PpiC_CS"/>
</dbReference>
<evidence type="ECO:0000256" key="2">
    <source>
        <dbReference type="ARBA" id="ARBA00013194"/>
    </source>
</evidence>
<comment type="caution">
    <text evidence="11">The sequence shown here is derived from an EMBL/GenBank/DDBJ whole genome shotgun (WGS) entry which is preliminary data.</text>
</comment>
<dbReference type="EC" id="5.2.1.8" evidence="2"/>
<evidence type="ECO:0000256" key="4">
    <source>
        <dbReference type="ARBA" id="ARBA00023110"/>
    </source>
</evidence>
<dbReference type="EMBL" id="PFMS01000104">
    <property type="protein sequence ID" value="PIZ15177.1"/>
    <property type="molecule type" value="Genomic_DNA"/>
</dbReference>
<name>A0A2H9PA11_9BACT</name>
<dbReference type="Pfam" id="PF00639">
    <property type="entry name" value="Rotamase"/>
    <property type="match status" value="1"/>
</dbReference>
<dbReference type="Proteomes" id="UP000234145">
    <property type="component" value="Unassembled WGS sequence"/>
</dbReference>
<dbReference type="Gene3D" id="3.10.50.40">
    <property type="match status" value="1"/>
</dbReference>
<feature type="transmembrane region" description="Helical" evidence="9">
    <location>
        <begin position="30"/>
        <end position="48"/>
    </location>
</feature>
<dbReference type="PANTHER" id="PTHR47245:SF1">
    <property type="entry name" value="FOLDASE PROTEIN PRSA"/>
    <property type="match status" value="1"/>
</dbReference>
<dbReference type="Gene3D" id="1.10.8.1040">
    <property type="match status" value="1"/>
</dbReference>
<gene>
    <name evidence="11" type="ORF">COY51_06005</name>
</gene>
<dbReference type="Pfam" id="PF13624">
    <property type="entry name" value="SurA_N_3"/>
    <property type="match status" value="1"/>
</dbReference>
<dbReference type="InterPro" id="IPR000297">
    <property type="entry name" value="PPIase_PpiC"/>
</dbReference>
<keyword evidence="9" id="KW-0472">Membrane</keyword>
<keyword evidence="7" id="KW-0175">Coiled coil</keyword>
<comment type="catalytic activity">
    <reaction evidence="1">
        <text>[protein]-peptidylproline (omega=180) = [protein]-peptidylproline (omega=0)</text>
        <dbReference type="Rhea" id="RHEA:16237"/>
        <dbReference type="Rhea" id="RHEA-COMP:10747"/>
        <dbReference type="Rhea" id="RHEA-COMP:10748"/>
        <dbReference type="ChEBI" id="CHEBI:83833"/>
        <dbReference type="ChEBI" id="CHEBI:83834"/>
        <dbReference type="EC" id="5.2.1.8"/>
    </reaction>
</comment>
<evidence type="ECO:0000256" key="5">
    <source>
        <dbReference type="ARBA" id="ARBA00023235"/>
    </source>
</evidence>
<dbReference type="PROSITE" id="PS50198">
    <property type="entry name" value="PPIC_PPIASE_2"/>
    <property type="match status" value="1"/>
</dbReference>
<keyword evidence="9" id="KW-1133">Transmembrane helix</keyword>
<dbReference type="GO" id="GO:0003755">
    <property type="term" value="F:peptidyl-prolyl cis-trans isomerase activity"/>
    <property type="evidence" value="ECO:0007669"/>
    <property type="project" value="UniProtKB-KW"/>
</dbReference>
<keyword evidence="3" id="KW-0732">Signal</keyword>
<evidence type="ECO:0000256" key="1">
    <source>
        <dbReference type="ARBA" id="ARBA00000971"/>
    </source>
</evidence>
<keyword evidence="5 6" id="KW-0413">Isomerase</keyword>
<dbReference type="PROSITE" id="PS01096">
    <property type="entry name" value="PPIC_PPIASE_1"/>
    <property type="match status" value="1"/>
</dbReference>
<evidence type="ECO:0000313" key="11">
    <source>
        <dbReference type="EMBL" id="PIZ15177.1"/>
    </source>
</evidence>
<dbReference type="InterPro" id="IPR046357">
    <property type="entry name" value="PPIase_dom_sf"/>
</dbReference>
<feature type="coiled-coil region" evidence="7">
    <location>
        <begin position="121"/>
        <end position="148"/>
    </location>
</feature>
<feature type="compositionally biased region" description="Gly residues" evidence="8">
    <location>
        <begin position="1"/>
        <end position="17"/>
    </location>
</feature>
<accession>A0A2H9PA11</accession>
<evidence type="ECO:0000259" key="10">
    <source>
        <dbReference type="PROSITE" id="PS50198"/>
    </source>
</evidence>
<feature type="region of interest" description="Disordered" evidence="8">
    <location>
        <begin position="1"/>
        <end position="20"/>
    </location>
</feature>
<proteinExistence type="predicted"/>
<keyword evidence="9" id="KW-0812">Transmembrane</keyword>
<dbReference type="PANTHER" id="PTHR47245">
    <property type="entry name" value="PEPTIDYLPROLYL ISOMERASE"/>
    <property type="match status" value="1"/>
</dbReference>
<evidence type="ECO:0000256" key="9">
    <source>
        <dbReference type="SAM" id="Phobius"/>
    </source>
</evidence>
<feature type="coiled-coil region" evidence="7">
    <location>
        <begin position="261"/>
        <end position="292"/>
    </location>
</feature>
<protein>
    <recommendedName>
        <fullName evidence="2">peptidylprolyl isomerase</fullName>
        <ecNumber evidence="2">5.2.1.8</ecNumber>
    </recommendedName>
</protein>
<reference evidence="12" key="1">
    <citation type="submission" date="2017-09" db="EMBL/GenBank/DDBJ databases">
        <title>Depth-based differentiation of microbial function through sediment-hosted aquifers and enrichment of novel symbionts in the deep terrestrial subsurface.</title>
        <authorList>
            <person name="Probst A.J."/>
            <person name="Ladd B."/>
            <person name="Jarett J.K."/>
            <person name="Geller-Mcgrath D.E."/>
            <person name="Sieber C.M.K."/>
            <person name="Emerson J.B."/>
            <person name="Anantharaman K."/>
            <person name="Thomas B.C."/>
            <person name="Malmstrom R."/>
            <person name="Stieglmeier M."/>
            <person name="Klingl A."/>
            <person name="Woyke T."/>
            <person name="Ryan C.M."/>
            <person name="Banfield J.F."/>
        </authorList>
    </citation>
    <scope>NUCLEOTIDE SEQUENCE [LARGE SCALE GENOMIC DNA]</scope>
</reference>
<keyword evidence="4 6" id="KW-0697">Rotamase</keyword>
<evidence type="ECO:0000256" key="3">
    <source>
        <dbReference type="ARBA" id="ARBA00022729"/>
    </source>
</evidence>
<dbReference type="InterPro" id="IPR050245">
    <property type="entry name" value="PrsA_foldase"/>
</dbReference>
<evidence type="ECO:0000256" key="7">
    <source>
        <dbReference type="SAM" id="Coils"/>
    </source>
</evidence>
<evidence type="ECO:0000313" key="12">
    <source>
        <dbReference type="Proteomes" id="UP000234145"/>
    </source>
</evidence>
<dbReference type="SUPFAM" id="SSF54534">
    <property type="entry name" value="FKBP-like"/>
    <property type="match status" value="1"/>
</dbReference>
<dbReference type="AlphaFoldDB" id="A0A2H9PA11"/>
<organism evidence="11 12">
    <name type="scientific">Candidatus Desantisbacteria bacterium CG_4_10_14_0_8_um_filter_39_17</name>
    <dbReference type="NCBI Taxonomy" id="1974542"/>
    <lineage>
        <taxon>Bacteria</taxon>
        <taxon>Candidatus Desantisiibacteriota</taxon>
    </lineage>
</organism>
<feature type="domain" description="PpiC" evidence="10">
    <location>
        <begin position="176"/>
        <end position="266"/>
    </location>
</feature>
<evidence type="ECO:0000256" key="8">
    <source>
        <dbReference type="SAM" id="MobiDB-lite"/>
    </source>
</evidence>
<sequence length="322" mass="36799">MGTGTNRGTHPEGGSGKDGVNRKEKWMKKFLVAVVVMGLSFCIYTGAVDAAGAKSGSKTKEKVEPWVAKINNKVITLEEFNGKWDSIPPQYKYQYGLFGEDGKEKLLDTLIKNELLYQEAVRRKLDKKDDVRQRVEDLKRQVIAEELLREEMKKIEVNDTDAINYYNMHSEEFGEPEKVRVRHILAKSETEAQSIAEKLSKGEDFAKLAQEYSIDPGTKDKGGELGFFGRGQMVPEFEEAAFALKIGERSKPVSTPYGFHIIELEERKESTKKTYEEVKEEARNAILQEKQRNQFEKIINTLYGSAKIEKKMELLKTEEKKK</sequence>
<evidence type="ECO:0000256" key="6">
    <source>
        <dbReference type="PROSITE-ProRule" id="PRU00278"/>
    </source>
</evidence>